<accession>A0A0A9AVP7</accession>
<dbReference type="AlphaFoldDB" id="A0A0A9AVP7"/>
<organism evidence="1">
    <name type="scientific">Arundo donax</name>
    <name type="common">Giant reed</name>
    <name type="synonym">Donax arundinaceus</name>
    <dbReference type="NCBI Taxonomy" id="35708"/>
    <lineage>
        <taxon>Eukaryota</taxon>
        <taxon>Viridiplantae</taxon>
        <taxon>Streptophyta</taxon>
        <taxon>Embryophyta</taxon>
        <taxon>Tracheophyta</taxon>
        <taxon>Spermatophyta</taxon>
        <taxon>Magnoliopsida</taxon>
        <taxon>Liliopsida</taxon>
        <taxon>Poales</taxon>
        <taxon>Poaceae</taxon>
        <taxon>PACMAD clade</taxon>
        <taxon>Arundinoideae</taxon>
        <taxon>Arundineae</taxon>
        <taxon>Arundo</taxon>
    </lineage>
</organism>
<reference evidence="1" key="1">
    <citation type="submission" date="2014-09" db="EMBL/GenBank/DDBJ databases">
        <authorList>
            <person name="Magalhaes I.L.F."/>
            <person name="Oliveira U."/>
            <person name="Santos F.R."/>
            <person name="Vidigal T.H.D.A."/>
            <person name="Brescovit A.D."/>
            <person name="Santos A.J."/>
        </authorList>
    </citation>
    <scope>NUCLEOTIDE SEQUENCE</scope>
    <source>
        <tissue evidence="1">Shoot tissue taken approximately 20 cm above the soil surface</tissue>
    </source>
</reference>
<sequence>MTKLFYTQKIAPKIPKWSLCSSNLSEALSLDM</sequence>
<dbReference type="EMBL" id="GBRH01244905">
    <property type="protein sequence ID" value="JAD52990.1"/>
    <property type="molecule type" value="Transcribed_RNA"/>
</dbReference>
<proteinExistence type="predicted"/>
<reference evidence="1" key="2">
    <citation type="journal article" date="2015" name="Data Brief">
        <title>Shoot transcriptome of the giant reed, Arundo donax.</title>
        <authorList>
            <person name="Barrero R.A."/>
            <person name="Guerrero F.D."/>
            <person name="Moolhuijzen P."/>
            <person name="Goolsby J.A."/>
            <person name="Tidwell J."/>
            <person name="Bellgard S.E."/>
            <person name="Bellgard M.I."/>
        </authorList>
    </citation>
    <scope>NUCLEOTIDE SEQUENCE</scope>
    <source>
        <tissue evidence="1">Shoot tissue taken approximately 20 cm above the soil surface</tissue>
    </source>
</reference>
<name>A0A0A9AVP7_ARUDO</name>
<protein>
    <submittedName>
        <fullName evidence="1">Uncharacterized protein</fullName>
    </submittedName>
</protein>
<evidence type="ECO:0000313" key="1">
    <source>
        <dbReference type="EMBL" id="JAD52990.1"/>
    </source>
</evidence>